<feature type="domain" description="PAC" evidence="4">
    <location>
        <begin position="213"/>
        <end position="265"/>
    </location>
</feature>
<dbReference type="CDD" id="cd00156">
    <property type="entry name" value="REC"/>
    <property type="match status" value="1"/>
</dbReference>
<dbReference type="SMART" id="SM00052">
    <property type="entry name" value="EAL"/>
    <property type="match status" value="1"/>
</dbReference>
<dbReference type="CDD" id="cd01948">
    <property type="entry name" value="EAL"/>
    <property type="match status" value="1"/>
</dbReference>
<evidence type="ECO:0000259" key="3">
    <source>
        <dbReference type="PROSITE" id="PS50110"/>
    </source>
</evidence>
<dbReference type="InterPro" id="IPR000700">
    <property type="entry name" value="PAS-assoc_C"/>
</dbReference>
<dbReference type="EMBL" id="MFSY01000020">
    <property type="protein sequence ID" value="OGI47421.1"/>
    <property type="molecule type" value="Genomic_DNA"/>
</dbReference>
<dbReference type="SUPFAM" id="SSF141868">
    <property type="entry name" value="EAL domain-like"/>
    <property type="match status" value="1"/>
</dbReference>
<dbReference type="PANTHER" id="PTHR44757:SF2">
    <property type="entry name" value="BIOFILM ARCHITECTURE MAINTENANCE PROTEIN MBAA"/>
    <property type="match status" value="1"/>
</dbReference>
<dbReference type="Pfam" id="PF08448">
    <property type="entry name" value="PAS_4"/>
    <property type="match status" value="1"/>
</dbReference>
<evidence type="ECO:0000259" key="6">
    <source>
        <dbReference type="PROSITE" id="PS50887"/>
    </source>
</evidence>
<dbReference type="Gene3D" id="3.30.450.20">
    <property type="entry name" value="PAS domain"/>
    <property type="match status" value="1"/>
</dbReference>
<dbReference type="Gene3D" id="3.30.70.270">
    <property type="match status" value="1"/>
</dbReference>
<feature type="domain" description="EAL" evidence="5">
    <location>
        <begin position="439"/>
        <end position="692"/>
    </location>
</feature>
<dbReference type="PROSITE" id="PS50113">
    <property type="entry name" value="PAC"/>
    <property type="match status" value="1"/>
</dbReference>
<sequence>MNNRPLRVLIVEDSADDAELVVRALRGARAVVFERVETAEDMRRALEAGSWDVILSDHSMPRFSSLGALAVMQEKGLDLPFIIVSGNIGEDAAVAAMKAGAHDYVMKDKLARLPPAVEREIKEAAIRRERRQAQEALRESENFLRTIIETEPECLLLLAADGELLRINRAGLAMFEADFPGQVVGKHFPDLLTTEHSGPFEALNKAVFQGESGMLTFEIVGLKGGRRWLETHATPLRNQKGEIIALLGVGRDITERRKAEERLNYLANYDELTGLANRNLFGDRLRQAMFGADRRARIVGVVLLDLDNFKNINDTLGHEVGDQLIKEVAGRFRTCVRDGDTIARLGGDEFTFVLADMARVDDAAQVAGKILDCFTNPFLVAGNELFVTACAGMTLYPLDERKLENLLKNAEVAMYRAKEQGRNAFQFYTAEMTASAHKRLSLEGAIRRALERDEFLLHYQPQVNLQSGNIIGLEALIRWQDPEAGLIQPAHFIPLAEETGLIDPIGEWVLGAACRQYKSWRLNGTSLRMAVNLSARQFRQKNLVQQIAKALSTSGLKPNHLTLEITETVLMQNAEATTVTLNELSEMGIELSIDDFGTGYSGLSYLKRFPIDSLKIDRTFVRDVITDPDDAAIVSAIIAMAHRLGIKVIAEGVETEEQMAYLRTRQCDAIQGFYFSKPVPAEEFEKLLREGKS</sequence>
<dbReference type="SMART" id="SM00086">
    <property type="entry name" value="PAC"/>
    <property type="match status" value="1"/>
</dbReference>
<evidence type="ECO:0000313" key="8">
    <source>
        <dbReference type="Proteomes" id="UP000179360"/>
    </source>
</evidence>
<dbReference type="NCBIfam" id="TIGR00229">
    <property type="entry name" value="sensory_box"/>
    <property type="match status" value="1"/>
</dbReference>
<dbReference type="STRING" id="1817764.A2637_02365"/>
<accession>A0A1F6TQL9</accession>
<evidence type="ECO:0000256" key="2">
    <source>
        <dbReference type="SAM" id="Coils"/>
    </source>
</evidence>
<dbReference type="InterPro" id="IPR011006">
    <property type="entry name" value="CheY-like_superfamily"/>
</dbReference>
<dbReference type="CDD" id="cd01949">
    <property type="entry name" value="GGDEF"/>
    <property type="match status" value="1"/>
</dbReference>
<dbReference type="SMART" id="SM00448">
    <property type="entry name" value="REC"/>
    <property type="match status" value="1"/>
</dbReference>
<dbReference type="AlphaFoldDB" id="A0A1F6TQL9"/>
<dbReference type="GO" id="GO:0000160">
    <property type="term" value="P:phosphorelay signal transduction system"/>
    <property type="evidence" value="ECO:0007669"/>
    <property type="project" value="InterPro"/>
</dbReference>
<dbReference type="PROSITE" id="PS50887">
    <property type="entry name" value="GGDEF"/>
    <property type="match status" value="1"/>
</dbReference>
<dbReference type="SUPFAM" id="SSF55785">
    <property type="entry name" value="PYP-like sensor domain (PAS domain)"/>
    <property type="match status" value="1"/>
</dbReference>
<feature type="modified residue" description="4-aspartylphosphate" evidence="1">
    <location>
        <position position="57"/>
    </location>
</feature>
<dbReference type="SMART" id="SM00267">
    <property type="entry name" value="GGDEF"/>
    <property type="match status" value="1"/>
</dbReference>
<dbReference type="PROSITE" id="PS50883">
    <property type="entry name" value="EAL"/>
    <property type="match status" value="1"/>
</dbReference>
<dbReference type="PROSITE" id="PS50110">
    <property type="entry name" value="RESPONSE_REGULATORY"/>
    <property type="match status" value="1"/>
</dbReference>
<dbReference type="InterPro" id="IPR035965">
    <property type="entry name" value="PAS-like_dom_sf"/>
</dbReference>
<dbReference type="Gene3D" id="3.20.20.450">
    <property type="entry name" value="EAL domain"/>
    <property type="match status" value="1"/>
</dbReference>
<keyword evidence="2" id="KW-0175">Coiled coil</keyword>
<feature type="coiled-coil region" evidence="2">
    <location>
        <begin position="119"/>
        <end position="146"/>
    </location>
</feature>
<dbReference type="CDD" id="cd00130">
    <property type="entry name" value="PAS"/>
    <property type="match status" value="1"/>
</dbReference>
<proteinExistence type="predicted"/>
<evidence type="ECO:0000256" key="1">
    <source>
        <dbReference type="PROSITE-ProRule" id="PRU00169"/>
    </source>
</evidence>
<keyword evidence="1" id="KW-0597">Phosphoprotein</keyword>
<reference evidence="7 8" key="1">
    <citation type="journal article" date="2016" name="Nat. Commun.">
        <title>Thousands of microbial genomes shed light on interconnected biogeochemical processes in an aquifer system.</title>
        <authorList>
            <person name="Anantharaman K."/>
            <person name="Brown C.T."/>
            <person name="Hug L.A."/>
            <person name="Sharon I."/>
            <person name="Castelle C.J."/>
            <person name="Probst A.J."/>
            <person name="Thomas B.C."/>
            <person name="Singh A."/>
            <person name="Wilkins M.J."/>
            <person name="Karaoz U."/>
            <person name="Brodie E.L."/>
            <person name="Williams K.H."/>
            <person name="Hubbard S.S."/>
            <person name="Banfield J.F."/>
        </authorList>
    </citation>
    <scope>NUCLEOTIDE SEQUENCE [LARGE SCALE GENOMIC DNA]</scope>
</reference>
<dbReference type="Pfam" id="PF00072">
    <property type="entry name" value="Response_reg"/>
    <property type="match status" value="1"/>
</dbReference>
<evidence type="ECO:0000259" key="5">
    <source>
        <dbReference type="PROSITE" id="PS50883"/>
    </source>
</evidence>
<gene>
    <name evidence="7" type="ORF">A2637_02365</name>
</gene>
<dbReference type="InterPro" id="IPR000160">
    <property type="entry name" value="GGDEF_dom"/>
</dbReference>
<dbReference type="NCBIfam" id="TIGR00254">
    <property type="entry name" value="GGDEF"/>
    <property type="match status" value="1"/>
</dbReference>
<dbReference type="SUPFAM" id="SSF55073">
    <property type="entry name" value="Nucleotide cyclase"/>
    <property type="match status" value="1"/>
</dbReference>
<protein>
    <recommendedName>
        <fullName evidence="9">Diguanylate cyclase</fullName>
    </recommendedName>
</protein>
<evidence type="ECO:0008006" key="9">
    <source>
        <dbReference type="Google" id="ProtNLM"/>
    </source>
</evidence>
<evidence type="ECO:0000313" key="7">
    <source>
        <dbReference type="EMBL" id="OGI47421.1"/>
    </source>
</evidence>
<dbReference type="Proteomes" id="UP000179360">
    <property type="component" value="Unassembled WGS sequence"/>
</dbReference>
<feature type="domain" description="Response regulatory" evidence="3">
    <location>
        <begin position="7"/>
        <end position="122"/>
    </location>
</feature>
<dbReference type="SUPFAM" id="SSF52172">
    <property type="entry name" value="CheY-like"/>
    <property type="match status" value="1"/>
</dbReference>
<dbReference type="InterPro" id="IPR001789">
    <property type="entry name" value="Sig_transdc_resp-reg_receiver"/>
</dbReference>
<dbReference type="FunFam" id="3.20.20.450:FF:000001">
    <property type="entry name" value="Cyclic di-GMP phosphodiesterase yahA"/>
    <property type="match status" value="1"/>
</dbReference>
<evidence type="ECO:0000259" key="4">
    <source>
        <dbReference type="PROSITE" id="PS50113"/>
    </source>
</evidence>
<dbReference type="Pfam" id="PF00563">
    <property type="entry name" value="EAL"/>
    <property type="match status" value="1"/>
</dbReference>
<dbReference type="InterPro" id="IPR035919">
    <property type="entry name" value="EAL_sf"/>
</dbReference>
<dbReference type="InterPro" id="IPR000014">
    <property type="entry name" value="PAS"/>
</dbReference>
<dbReference type="InterPro" id="IPR029787">
    <property type="entry name" value="Nucleotide_cyclase"/>
</dbReference>
<dbReference type="InterPro" id="IPR043128">
    <property type="entry name" value="Rev_trsase/Diguanyl_cyclase"/>
</dbReference>
<feature type="domain" description="GGDEF" evidence="6">
    <location>
        <begin position="297"/>
        <end position="430"/>
    </location>
</feature>
<name>A0A1F6TQL9_9PROT</name>
<dbReference type="InterPro" id="IPR013656">
    <property type="entry name" value="PAS_4"/>
</dbReference>
<dbReference type="Pfam" id="PF00990">
    <property type="entry name" value="GGDEF"/>
    <property type="match status" value="1"/>
</dbReference>
<dbReference type="InterPro" id="IPR001610">
    <property type="entry name" value="PAC"/>
</dbReference>
<organism evidence="7 8">
    <name type="scientific">Candidatus Muproteobacteria bacterium RIFCSPHIGHO2_01_FULL_65_16</name>
    <dbReference type="NCBI Taxonomy" id="1817764"/>
    <lineage>
        <taxon>Bacteria</taxon>
        <taxon>Pseudomonadati</taxon>
        <taxon>Pseudomonadota</taxon>
        <taxon>Candidatus Muproteobacteria</taxon>
    </lineage>
</organism>
<comment type="caution">
    <text evidence="7">The sequence shown here is derived from an EMBL/GenBank/DDBJ whole genome shotgun (WGS) entry which is preliminary data.</text>
</comment>
<dbReference type="Gene3D" id="3.40.50.2300">
    <property type="match status" value="1"/>
</dbReference>
<dbReference type="PANTHER" id="PTHR44757">
    <property type="entry name" value="DIGUANYLATE CYCLASE DGCP"/>
    <property type="match status" value="1"/>
</dbReference>
<dbReference type="InterPro" id="IPR001633">
    <property type="entry name" value="EAL_dom"/>
</dbReference>
<dbReference type="InterPro" id="IPR052155">
    <property type="entry name" value="Biofilm_reg_signaling"/>
</dbReference>